<dbReference type="GO" id="GO:0000329">
    <property type="term" value="C:fungal-type vacuole membrane"/>
    <property type="evidence" value="ECO:0007669"/>
    <property type="project" value="TreeGrafter"/>
</dbReference>
<feature type="transmembrane region" description="Helical" evidence="6">
    <location>
        <begin position="1220"/>
        <end position="1237"/>
    </location>
</feature>
<feature type="compositionally biased region" description="Low complexity" evidence="5">
    <location>
        <begin position="733"/>
        <end position="752"/>
    </location>
</feature>
<dbReference type="GO" id="GO:0012505">
    <property type="term" value="C:endomembrane system"/>
    <property type="evidence" value="ECO:0007669"/>
    <property type="project" value="UniProtKB-SubCell"/>
</dbReference>
<dbReference type="AlphaFoldDB" id="A0A9W8H9M6"/>
<dbReference type="Proteomes" id="UP001140217">
    <property type="component" value="Unassembled WGS sequence"/>
</dbReference>
<accession>A0A9W8H9M6</accession>
<dbReference type="OrthoDB" id="5325112at2759"/>
<dbReference type="Pfam" id="PF00780">
    <property type="entry name" value="CNH"/>
    <property type="match status" value="1"/>
</dbReference>
<protein>
    <submittedName>
        <fullName evidence="8">Vacuolar morphogenesis protein 6</fullName>
    </submittedName>
</protein>
<feature type="compositionally biased region" description="Basic and acidic residues" evidence="5">
    <location>
        <begin position="579"/>
        <end position="588"/>
    </location>
</feature>
<feature type="compositionally biased region" description="Basic and acidic residues" evidence="5">
    <location>
        <begin position="486"/>
        <end position="510"/>
    </location>
</feature>
<evidence type="ECO:0000313" key="9">
    <source>
        <dbReference type="Proteomes" id="UP001140217"/>
    </source>
</evidence>
<comment type="caution">
    <text evidence="8">The sequence shown here is derived from an EMBL/GenBank/DDBJ whole genome shotgun (WGS) entry which is preliminary data.</text>
</comment>
<dbReference type="GO" id="GO:0006914">
    <property type="term" value="P:autophagy"/>
    <property type="evidence" value="ECO:0007669"/>
    <property type="project" value="TreeGrafter"/>
</dbReference>
<feature type="compositionally biased region" description="Acidic residues" evidence="5">
    <location>
        <begin position="589"/>
        <end position="599"/>
    </location>
</feature>
<evidence type="ECO:0000256" key="1">
    <source>
        <dbReference type="ARBA" id="ARBA00004184"/>
    </source>
</evidence>
<keyword evidence="9" id="KW-1185">Reference proteome</keyword>
<feature type="repeat" description="CHCR" evidence="4">
    <location>
        <begin position="770"/>
        <end position="924"/>
    </location>
</feature>
<keyword evidence="6" id="KW-1133">Transmembrane helix</keyword>
<feature type="transmembrane region" description="Helical" evidence="6">
    <location>
        <begin position="1177"/>
        <end position="1199"/>
    </location>
</feature>
<proteinExistence type="inferred from homology"/>
<evidence type="ECO:0000256" key="6">
    <source>
        <dbReference type="SAM" id="Phobius"/>
    </source>
</evidence>
<dbReference type="PROSITE" id="PS50219">
    <property type="entry name" value="CNH"/>
    <property type="match status" value="1"/>
</dbReference>
<dbReference type="PROSITE" id="PS50236">
    <property type="entry name" value="CHCR"/>
    <property type="match status" value="1"/>
</dbReference>
<feature type="region of interest" description="Disordered" evidence="5">
    <location>
        <begin position="576"/>
        <end position="601"/>
    </location>
</feature>
<organism evidence="8 9">
    <name type="scientific">Coemansia javaensis</name>
    <dbReference type="NCBI Taxonomy" id="2761396"/>
    <lineage>
        <taxon>Eukaryota</taxon>
        <taxon>Fungi</taxon>
        <taxon>Fungi incertae sedis</taxon>
        <taxon>Zoopagomycota</taxon>
        <taxon>Kickxellomycotina</taxon>
        <taxon>Kickxellomycetes</taxon>
        <taxon>Kickxellales</taxon>
        <taxon>Kickxellaceae</taxon>
        <taxon>Coemansia</taxon>
    </lineage>
</organism>
<evidence type="ECO:0000259" key="7">
    <source>
        <dbReference type="PROSITE" id="PS50219"/>
    </source>
</evidence>
<gene>
    <name evidence="8" type="primary">VAM6</name>
    <name evidence="8" type="ORF">H4R18_002462</name>
</gene>
<keyword evidence="6" id="KW-0812">Transmembrane</keyword>
<dbReference type="GO" id="GO:0006886">
    <property type="term" value="P:intracellular protein transport"/>
    <property type="evidence" value="ECO:0007669"/>
    <property type="project" value="UniProtKB-UniRule"/>
</dbReference>
<feature type="compositionally biased region" description="Basic and acidic residues" evidence="5">
    <location>
        <begin position="520"/>
        <end position="532"/>
    </location>
</feature>
<dbReference type="InterPro" id="IPR019453">
    <property type="entry name" value="VPS39/TGFA1_Znf"/>
</dbReference>
<evidence type="ECO:0000256" key="3">
    <source>
        <dbReference type="ARBA" id="ARBA00038201"/>
    </source>
</evidence>
<feature type="region of interest" description="Disordered" evidence="5">
    <location>
        <begin position="466"/>
        <end position="532"/>
    </location>
</feature>
<dbReference type="InterPro" id="IPR000547">
    <property type="entry name" value="Clathrin_H-chain/VPS_repeat"/>
</dbReference>
<dbReference type="InterPro" id="IPR001180">
    <property type="entry name" value="CNH_dom"/>
</dbReference>
<dbReference type="EMBL" id="JANBUL010000081">
    <property type="protein sequence ID" value="KAJ2782139.1"/>
    <property type="molecule type" value="Genomic_DNA"/>
</dbReference>
<keyword evidence="2 6" id="KW-0472">Membrane</keyword>
<evidence type="ECO:0000256" key="5">
    <source>
        <dbReference type="SAM" id="MobiDB-lite"/>
    </source>
</evidence>
<dbReference type="InterPro" id="IPR032914">
    <property type="entry name" value="Vam6/VPS39/TRAP1"/>
</dbReference>
<dbReference type="Pfam" id="PF10367">
    <property type="entry name" value="zf-Vps39_C"/>
    <property type="match status" value="1"/>
</dbReference>
<dbReference type="GO" id="GO:0034058">
    <property type="term" value="P:endosomal vesicle fusion"/>
    <property type="evidence" value="ECO:0007669"/>
    <property type="project" value="TreeGrafter"/>
</dbReference>
<evidence type="ECO:0000313" key="8">
    <source>
        <dbReference type="EMBL" id="KAJ2782139.1"/>
    </source>
</evidence>
<dbReference type="Pfam" id="PF10366">
    <property type="entry name" value="Vps39_1"/>
    <property type="match status" value="1"/>
</dbReference>
<dbReference type="PANTHER" id="PTHR12894">
    <property type="entry name" value="CNH DOMAIN CONTAINING"/>
    <property type="match status" value="1"/>
</dbReference>
<dbReference type="PANTHER" id="PTHR12894:SF49">
    <property type="entry name" value="VAM6_VPS39-LIKE PROTEIN"/>
    <property type="match status" value="1"/>
</dbReference>
<name>A0A9W8H9M6_9FUNG</name>
<feature type="region of interest" description="Disordered" evidence="5">
    <location>
        <begin position="733"/>
        <end position="760"/>
    </location>
</feature>
<feature type="region of interest" description="Disordered" evidence="5">
    <location>
        <begin position="1078"/>
        <end position="1112"/>
    </location>
</feature>
<feature type="domain" description="CNH" evidence="7">
    <location>
        <begin position="15"/>
        <end position="361"/>
    </location>
</feature>
<evidence type="ECO:0000256" key="4">
    <source>
        <dbReference type="PROSITE-ProRule" id="PRU01006"/>
    </source>
</evidence>
<dbReference type="InterPro" id="IPR019452">
    <property type="entry name" value="VPS39/TGF_beta_rcpt-assoc_1"/>
</dbReference>
<comment type="subcellular location">
    <subcellularLocation>
        <location evidence="1">Endomembrane system</location>
        <topology evidence="1">Peripheral membrane protein</topology>
    </subcellularLocation>
</comment>
<reference evidence="8" key="1">
    <citation type="submission" date="2022-07" db="EMBL/GenBank/DDBJ databases">
        <title>Phylogenomic reconstructions and comparative analyses of Kickxellomycotina fungi.</title>
        <authorList>
            <person name="Reynolds N.K."/>
            <person name="Stajich J.E."/>
            <person name="Barry K."/>
            <person name="Grigoriev I.V."/>
            <person name="Crous P."/>
            <person name="Smith M.E."/>
        </authorList>
    </citation>
    <scope>NUCLEOTIDE SEQUENCE</scope>
    <source>
        <strain evidence="8">NBRC 105414</strain>
    </source>
</reference>
<sequence length="1238" mass="132920">MHDAFAARAILRQLPVRIESAVAYGDRLLLGTATGALLVYQVADAARDRPPAVTLVETKRAFARRAVEQLGVIKEAGVLVCLADGLVTLYDLHTLSSATPLANTKGAHVMALHTGVDHTDGIPTLSSKLAVYAKRRVVVLEWRDSEFYKSFEHPAADRIVAMHFAAPGLLVLATAREFLTLQLPRGQWDDLFPADSASLRTVVGAMPPAAHGPDAAHSPPPAAAPASSAGSWGSWALGLAGSAPDAKTTIARMPAEKLLLCHKDIGVFVNSAAKLCRTDHAEPILFSRAPLGITYTSSYVVAISSSAAPNGSAAAATAAATAAAAAAAPFNVEIRNIGTQALVQTLCLAEEEPTHVFNASGGKQVWAIGPHTVWRLVPAPIQQQVEDVLGAAQYDEAISLVAQSDNILESEKEELTAKIRWLRARWLFRDQARYEDALAEFSDLGAPPTEVIALCPERIAGELAEPPSDAESAAGDQDPPSLETDPDAKDGPDTKDDAADTKEGAADTKEGAVGPGTPAPERRKQPAQQDADRAAWKDALYAVMRYLTEQRRWLQQALGDGRRELEYTVRLLDAESDTDNDRAAHQRGEEEEEDGDDDGSLPRVRLKRLAFSLERMAVPVAAMARVVDTTLLRVYLECSPGLLGPLLRVKNYCDVEQSEGLLLEYRRYTELVDLYHGKGLYRNALQQLQIQGRAVDTGPLRGTYATVRYLTRLPEDQFELVLEYVRWPLEAAAPRQRQQRQQPPSSARSESGSDSDEDWPAPETVVSMVFADDRPAAEAFPRVRVVQFLRQYSPELVIQYLAYVFGTWHDEAGVLHDEMVAAYLDLVGDAAPGARQKLQQFLRASRTYSPERLLARLPDDSLFEERALALGRLGRHGHALGLLVFSVGSISLAEQYCVENVAQCPGVFVRLLKILVAPPPPDVVDNEIGAIRADDGPGLADAAGLERARAKLHRQWVGNLLSAHPQRIPVAEALPLLPEDMAFSHDILTYLRSQLCALDQDLRTGNVVRNLGTAEDLQARRQLAQQQSRFVVVTETRTCPRCLKRIGSGTAFAVIPAEAKGAGPTVVHYSCFQRSRSAETPAPALEAGHGGGDDDDGSSSDTPTDSPTAGRWDMLTDTVTISAVALAVAGTAFAAAPAPAPTHFVRDLGSEHHPDGRTVTVTTTIHKSGAAANSVSLAAAALAGAIGFASYISVSLPFAARLARGLGPDLNKEAITIPRVTIALAIVAGCAAYALSAV</sequence>
<feature type="compositionally biased region" description="Low complexity" evidence="5">
    <location>
        <begin position="1099"/>
        <end position="1108"/>
    </location>
</feature>
<evidence type="ECO:0000256" key="2">
    <source>
        <dbReference type="ARBA" id="ARBA00023136"/>
    </source>
</evidence>
<comment type="similarity">
    <text evidence="3">Belongs to the VAM6/VPS39 family.</text>
</comment>